<dbReference type="InterPro" id="IPR050872">
    <property type="entry name" value="PPR_P_subfamily"/>
</dbReference>
<proteinExistence type="inferred from homology"/>
<dbReference type="PROSITE" id="PS51375">
    <property type="entry name" value="PPR"/>
    <property type="match status" value="8"/>
</dbReference>
<reference evidence="5 6" key="1">
    <citation type="journal article" date="2023" name="bioRxiv">
        <title>Genome report: Whole genome sequence and annotation of Penstemon davidsonii.</title>
        <authorList>
            <person name="Ostevik K.L."/>
            <person name="Alabady M."/>
            <person name="Zhang M."/>
            <person name="Rausher M.D."/>
        </authorList>
    </citation>
    <scope>NUCLEOTIDE SEQUENCE [LARGE SCALE GENOMIC DNA]</scope>
    <source>
        <strain evidence="5">DNT005</strain>
        <tissue evidence="5">Whole leaf</tissue>
    </source>
</reference>
<dbReference type="InterPro" id="IPR011990">
    <property type="entry name" value="TPR-like_helical_dom_sf"/>
</dbReference>
<evidence type="ECO:0000256" key="2">
    <source>
        <dbReference type="ARBA" id="ARBA00022737"/>
    </source>
</evidence>
<dbReference type="Pfam" id="PF13812">
    <property type="entry name" value="PPR_3"/>
    <property type="match status" value="1"/>
</dbReference>
<comment type="similarity">
    <text evidence="1">Belongs to the PPR family. P subfamily.</text>
</comment>
<feature type="repeat" description="PPR" evidence="3">
    <location>
        <begin position="497"/>
        <end position="531"/>
    </location>
</feature>
<dbReference type="EMBL" id="JAYDYQ010001087">
    <property type="protein sequence ID" value="KAK4490730.1"/>
    <property type="molecule type" value="Genomic_DNA"/>
</dbReference>
<gene>
    <name evidence="5" type="ORF">RD792_001433</name>
</gene>
<feature type="repeat" description="PPR" evidence="3">
    <location>
        <begin position="561"/>
        <end position="595"/>
    </location>
</feature>
<dbReference type="InterPro" id="IPR002885">
    <property type="entry name" value="PPR_rpt"/>
</dbReference>
<evidence type="ECO:0000256" key="1">
    <source>
        <dbReference type="ARBA" id="ARBA00007626"/>
    </source>
</evidence>
<accession>A0ABR0DND2</accession>
<dbReference type="Pfam" id="PF17177">
    <property type="entry name" value="PPR_long"/>
    <property type="match status" value="1"/>
</dbReference>
<dbReference type="Proteomes" id="UP001291926">
    <property type="component" value="Unassembled WGS sequence"/>
</dbReference>
<protein>
    <recommendedName>
        <fullName evidence="4">PROP1-like PPR domain-containing protein</fullName>
    </recommendedName>
</protein>
<dbReference type="InterPro" id="IPR033443">
    <property type="entry name" value="PROP1-like_PPR_dom"/>
</dbReference>
<organism evidence="5 6">
    <name type="scientific">Penstemon davidsonii</name>
    <dbReference type="NCBI Taxonomy" id="160366"/>
    <lineage>
        <taxon>Eukaryota</taxon>
        <taxon>Viridiplantae</taxon>
        <taxon>Streptophyta</taxon>
        <taxon>Embryophyta</taxon>
        <taxon>Tracheophyta</taxon>
        <taxon>Spermatophyta</taxon>
        <taxon>Magnoliopsida</taxon>
        <taxon>eudicotyledons</taxon>
        <taxon>Gunneridae</taxon>
        <taxon>Pentapetalae</taxon>
        <taxon>asterids</taxon>
        <taxon>lamiids</taxon>
        <taxon>Lamiales</taxon>
        <taxon>Plantaginaceae</taxon>
        <taxon>Cheloneae</taxon>
        <taxon>Penstemon</taxon>
    </lineage>
</organism>
<dbReference type="Pfam" id="PF01535">
    <property type="entry name" value="PPR"/>
    <property type="match status" value="1"/>
</dbReference>
<feature type="repeat" description="PPR" evidence="3">
    <location>
        <begin position="462"/>
        <end position="496"/>
    </location>
</feature>
<dbReference type="PANTHER" id="PTHR46128:SF193">
    <property type="entry name" value="TETRATRICOPEPTIDE-LIKE HELICAL DOMAIN SUPERFAMILY"/>
    <property type="match status" value="1"/>
</dbReference>
<feature type="domain" description="PROP1-like PPR" evidence="4">
    <location>
        <begin position="291"/>
        <end position="443"/>
    </location>
</feature>
<sequence>MIMVEVLNSPFASSISTYGYSHQNHLYCCSRRHDFRIPFPCISCCAYFDLGLQVKTSCSKKNLGFAVLALAEGSRPQFRTAKPRVQETFLLSKPIKNDNPCVLPSKVARLESVCEEERLPFVKENEDFSENYPKQILPAWGSLADQDSENQNHVNKSSKISLRTNDETEDEIYYLEERDVEILSRRLLKLSRANKVRSALALYRSMEHSSLLPNSHSCNSLLSCLLRNGRLNDALKIYEFMKANEIITGHTYSLILKAVANVHNCDAALRIFEEAERDYKTKKHMDTIVYNTMIAMFGKMNDGVQVGRIWRSLKDNGLIGTEVTYRLLVCIFVRSSQNELALDAYHEMVQNGLSPDEDTMEAIIGACTREGKWDMALNIMQSMLNSEIKPSLIACNALIISLGKAAKVDLAFKVYGFMKSLGYEPDSYTWNALLVALNRANKHADAIRLFESIRKEHSTSLNLHIYNTCLMSCQRLGLWEKAMQLLWQIEASGFCVSVTSYNLVIGACEASRKPKVALQVYKHMVQQKQSPDIFTLLSLIRVCIWGSLWHEVEEILNYAPNGSIYNAAIQGMCLRKKTDLARKLYVKMHEIGLRPDGKTRALMLQNLPKNVDQKRSEVVI</sequence>
<keyword evidence="6" id="KW-1185">Reference proteome</keyword>
<feature type="repeat" description="PPR" evidence="3">
    <location>
        <begin position="214"/>
        <end position="248"/>
    </location>
</feature>
<keyword evidence="2" id="KW-0677">Repeat</keyword>
<dbReference type="Pfam" id="PF13041">
    <property type="entry name" value="PPR_2"/>
    <property type="match status" value="1"/>
</dbReference>
<evidence type="ECO:0000256" key="3">
    <source>
        <dbReference type="PROSITE-ProRule" id="PRU00708"/>
    </source>
</evidence>
<feature type="repeat" description="PPR" evidence="3">
    <location>
        <begin position="321"/>
        <end position="355"/>
    </location>
</feature>
<comment type="caution">
    <text evidence="5">The sequence shown here is derived from an EMBL/GenBank/DDBJ whole genome shotgun (WGS) entry which is preliminary data.</text>
</comment>
<evidence type="ECO:0000313" key="5">
    <source>
        <dbReference type="EMBL" id="KAK4490730.1"/>
    </source>
</evidence>
<evidence type="ECO:0000259" key="4">
    <source>
        <dbReference type="Pfam" id="PF17177"/>
    </source>
</evidence>
<dbReference type="PANTHER" id="PTHR46128">
    <property type="entry name" value="MITOCHONDRIAL GROUP I INTRON SPLICING FACTOR CCM1"/>
    <property type="match status" value="1"/>
</dbReference>
<feature type="repeat" description="PPR" evidence="3">
    <location>
        <begin position="426"/>
        <end position="460"/>
    </location>
</feature>
<feature type="repeat" description="PPR" evidence="3">
    <location>
        <begin position="356"/>
        <end position="390"/>
    </location>
</feature>
<feature type="repeat" description="PPR" evidence="3">
    <location>
        <begin position="391"/>
        <end position="425"/>
    </location>
</feature>
<evidence type="ECO:0000313" key="6">
    <source>
        <dbReference type="Proteomes" id="UP001291926"/>
    </source>
</evidence>
<dbReference type="NCBIfam" id="TIGR00756">
    <property type="entry name" value="PPR"/>
    <property type="match status" value="5"/>
</dbReference>
<name>A0ABR0DND2_9LAMI</name>
<dbReference type="Gene3D" id="1.25.40.10">
    <property type="entry name" value="Tetratricopeptide repeat domain"/>
    <property type="match status" value="4"/>
</dbReference>